<protein>
    <submittedName>
        <fullName evidence="2">Uncharacterized protein</fullName>
    </submittedName>
</protein>
<name>K8F580_9CHLO</name>
<dbReference type="PANTHER" id="PTHR35115:SF1">
    <property type="entry name" value="PROTEIN IN CHLOROPLAST ATPASE BIOGENESIS, CHLOROPLASTIC"/>
    <property type="match status" value="1"/>
</dbReference>
<reference evidence="2 3" key="1">
    <citation type="submission" date="2011-10" db="EMBL/GenBank/DDBJ databases">
        <authorList>
            <person name="Genoscope - CEA"/>
        </authorList>
    </citation>
    <scope>NUCLEOTIDE SEQUENCE [LARGE SCALE GENOMIC DNA]</scope>
    <source>
        <strain evidence="2 3">RCC 1105</strain>
    </source>
</reference>
<dbReference type="KEGG" id="bpg:Bathy05g00320"/>
<accession>K8F580</accession>
<dbReference type="AlphaFoldDB" id="K8F580"/>
<evidence type="ECO:0000256" key="1">
    <source>
        <dbReference type="SAM" id="MobiDB-lite"/>
    </source>
</evidence>
<dbReference type="PANTHER" id="PTHR35115">
    <property type="entry name" value="CYCLIN DELTA-3"/>
    <property type="match status" value="1"/>
</dbReference>
<sequence>MFTTISTTLRRTSRKNFFVARTSLFSFSSSSTKRTTTVLETDEKDEKVFPYLRFVRENGLAFPSSSSKVGGDNGVSGDDGISDGGNTNDVLISRLVKTLDALKYALISPETKVGMFPLMMPIGISPDDGNAIGFLLEPSFLAAKENIHIGAIVKARANQRQIEFVAKDATTFIRRALLEEEVNALKRGGLMPVRDSILRSSSSSSGLSSSNAEHAEHDRETLARLAASKHMLNAYTTQNIGSFPDVIESLISRHEFVKKDETSALVACEFYINREEFTNKWARPYAINARTLRRYKNRESEARDAARIALSVAPWFTLGGGYGESGVSGSTTSRNSSSIGGSGDEDAILPPLTGATLEDMKKLVNMENMDAKSAKNMLEGVGTEIAKEHEKNVPEMSEEAKALKRCFDVLDYASWGNEEGYESWDNIREELSESYEKAGMKRFAEIVKPSGGVMN</sequence>
<feature type="region of interest" description="Disordered" evidence="1">
    <location>
        <begin position="325"/>
        <end position="348"/>
    </location>
</feature>
<dbReference type="GeneID" id="19015536"/>
<evidence type="ECO:0000313" key="2">
    <source>
        <dbReference type="EMBL" id="CCO16713.1"/>
    </source>
</evidence>
<keyword evidence="3" id="KW-1185">Reference proteome</keyword>
<proteinExistence type="predicted"/>
<dbReference type="Proteomes" id="UP000198341">
    <property type="component" value="Chromosome 5"/>
</dbReference>
<dbReference type="RefSeq" id="XP_007513155.1">
    <property type="nucleotide sequence ID" value="XM_007513093.1"/>
</dbReference>
<evidence type="ECO:0000313" key="3">
    <source>
        <dbReference type="Proteomes" id="UP000198341"/>
    </source>
</evidence>
<dbReference type="EMBL" id="FO082274">
    <property type="protein sequence ID" value="CCO16713.1"/>
    <property type="molecule type" value="Genomic_DNA"/>
</dbReference>
<feature type="compositionally biased region" description="Low complexity" evidence="1">
    <location>
        <begin position="327"/>
        <end position="339"/>
    </location>
</feature>
<dbReference type="InterPro" id="IPR045287">
    <property type="entry name" value="PAB"/>
</dbReference>
<organism evidence="2 3">
    <name type="scientific">Bathycoccus prasinos</name>
    <dbReference type="NCBI Taxonomy" id="41875"/>
    <lineage>
        <taxon>Eukaryota</taxon>
        <taxon>Viridiplantae</taxon>
        <taxon>Chlorophyta</taxon>
        <taxon>Mamiellophyceae</taxon>
        <taxon>Mamiellales</taxon>
        <taxon>Bathycoccaceae</taxon>
        <taxon>Bathycoccus</taxon>
    </lineage>
</organism>
<dbReference type="OrthoDB" id="537706at2759"/>
<gene>
    <name evidence="2" type="ORF">Bathy05g00320</name>
</gene>